<dbReference type="PANTHER" id="PTHR10343:SF84">
    <property type="entry name" value="5'-AMP-ACTIVATED PROTEIN KINASE SUBUNIT BETA-1"/>
    <property type="match status" value="1"/>
</dbReference>
<dbReference type="InterPro" id="IPR050827">
    <property type="entry name" value="CRP1_MDG1_kinase"/>
</dbReference>
<dbReference type="InterPro" id="IPR032640">
    <property type="entry name" value="AMPK1_CBM"/>
</dbReference>
<feature type="compositionally biased region" description="Pro residues" evidence="2">
    <location>
        <begin position="80"/>
        <end position="92"/>
    </location>
</feature>
<dbReference type="InterPro" id="IPR013783">
    <property type="entry name" value="Ig-like_fold"/>
</dbReference>
<feature type="compositionally biased region" description="Basic residues" evidence="2">
    <location>
        <begin position="34"/>
        <end position="43"/>
    </location>
</feature>
<dbReference type="AlphaFoldDB" id="A0A2H3JFC4"/>
<dbReference type="InterPro" id="IPR006828">
    <property type="entry name" value="ASC_dom"/>
</dbReference>
<dbReference type="GO" id="GO:0005634">
    <property type="term" value="C:nucleus"/>
    <property type="evidence" value="ECO:0007669"/>
    <property type="project" value="TreeGrafter"/>
</dbReference>
<feature type="region of interest" description="Disordered" evidence="2">
    <location>
        <begin position="1"/>
        <end position="98"/>
    </location>
</feature>
<evidence type="ECO:0000313" key="5">
    <source>
        <dbReference type="Proteomes" id="UP000218811"/>
    </source>
</evidence>
<dbReference type="CDD" id="cd02859">
    <property type="entry name" value="E_set_AMPKbeta_like_N"/>
    <property type="match status" value="1"/>
</dbReference>
<comment type="similarity">
    <text evidence="1">Belongs to the 5'-AMP-activated protein kinase beta subunit family.</text>
</comment>
<dbReference type="EMBL" id="KB468053">
    <property type="protein sequence ID" value="PCH40245.1"/>
    <property type="molecule type" value="Genomic_DNA"/>
</dbReference>
<dbReference type="GO" id="GO:0019901">
    <property type="term" value="F:protein kinase binding"/>
    <property type="evidence" value="ECO:0007669"/>
    <property type="project" value="TreeGrafter"/>
</dbReference>
<dbReference type="OMA" id="WKGRQPM"/>
<dbReference type="OrthoDB" id="531008at2759"/>
<evidence type="ECO:0000313" key="4">
    <source>
        <dbReference type="EMBL" id="PCH40245.1"/>
    </source>
</evidence>
<gene>
    <name evidence="4" type="ORF">WOLCODRAFT_88570</name>
</gene>
<evidence type="ECO:0000259" key="3">
    <source>
        <dbReference type="SMART" id="SM01010"/>
    </source>
</evidence>
<dbReference type="GO" id="GO:0007165">
    <property type="term" value="P:signal transduction"/>
    <property type="evidence" value="ECO:0007669"/>
    <property type="project" value="TreeGrafter"/>
</dbReference>
<dbReference type="Pfam" id="PF04739">
    <property type="entry name" value="AMPKBI"/>
    <property type="match status" value="1"/>
</dbReference>
<feature type="compositionally biased region" description="Low complexity" evidence="2">
    <location>
        <begin position="48"/>
        <end position="67"/>
    </location>
</feature>
<sequence length="519" mass="54872">MGNTASNPVSQHSPSPVRRAPNSPARASPSPSSRVHRSLRQKRKSLELPDLASLALTPAASPASVSPHGAYRRPRASSPIPIPTSAQPPQPSFRPQNNLPSAAHIALKDRDRDRDENLTANYRPNGRIKASYIASAYPSRSFVQGSPPQVEPLKIDFVPEVVHSTLPLALSKAEEDAGKLEPVSVKIVYRGTGRSVVLARAGDDNWQGRQPMEFDSSTAQWFTYVSLLPGTHHLKFIVDDQWRTSDDYPTAADDRDGSLANYVAVQVPSSAASPATVPLPASSPISPLASPGHAHAPQFNSFWSEGSALAAEAARAEAQWTSEIPAALSAAAAEEEAYLASADNNHDFSSNSSASAAVPVPPIPPAPALPRHLDKLILNARSAGVGGSPVPAERDRSRRSGRSRREKERVRNSALGMTVGEGADGEHATPTPSPLGLPVVTASGTEVAAGSAPPTQERTGAGKLDVSAGLADDASVLPVPSHVVLHHLSTSAIRNGVLAVANTTRYRKKYITTIYYKPT</sequence>
<reference evidence="4 5" key="1">
    <citation type="journal article" date="2012" name="Science">
        <title>The Paleozoic origin of enzymatic lignin decomposition reconstructed from 31 fungal genomes.</title>
        <authorList>
            <person name="Floudas D."/>
            <person name="Binder M."/>
            <person name="Riley R."/>
            <person name="Barry K."/>
            <person name="Blanchette R.A."/>
            <person name="Henrissat B."/>
            <person name="Martinez A.T."/>
            <person name="Otillar R."/>
            <person name="Spatafora J.W."/>
            <person name="Yadav J.S."/>
            <person name="Aerts A."/>
            <person name="Benoit I."/>
            <person name="Boyd A."/>
            <person name="Carlson A."/>
            <person name="Copeland A."/>
            <person name="Coutinho P.M."/>
            <person name="de Vries R.P."/>
            <person name="Ferreira P."/>
            <person name="Findley K."/>
            <person name="Foster B."/>
            <person name="Gaskell J."/>
            <person name="Glotzer D."/>
            <person name="Gorecki P."/>
            <person name="Heitman J."/>
            <person name="Hesse C."/>
            <person name="Hori C."/>
            <person name="Igarashi K."/>
            <person name="Jurgens J.A."/>
            <person name="Kallen N."/>
            <person name="Kersten P."/>
            <person name="Kohler A."/>
            <person name="Kuees U."/>
            <person name="Kumar T.K.A."/>
            <person name="Kuo A."/>
            <person name="LaButti K."/>
            <person name="Larrondo L.F."/>
            <person name="Lindquist E."/>
            <person name="Ling A."/>
            <person name="Lombard V."/>
            <person name="Lucas S."/>
            <person name="Lundell T."/>
            <person name="Martin R."/>
            <person name="McLaughlin D.J."/>
            <person name="Morgenstern I."/>
            <person name="Morin E."/>
            <person name="Murat C."/>
            <person name="Nagy L.G."/>
            <person name="Nolan M."/>
            <person name="Ohm R.A."/>
            <person name="Patyshakuliyeva A."/>
            <person name="Rokas A."/>
            <person name="Ruiz-Duenas F.J."/>
            <person name="Sabat G."/>
            <person name="Salamov A."/>
            <person name="Samejima M."/>
            <person name="Schmutz J."/>
            <person name="Slot J.C."/>
            <person name="St John F."/>
            <person name="Stenlid J."/>
            <person name="Sun H."/>
            <person name="Sun S."/>
            <person name="Syed K."/>
            <person name="Tsang A."/>
            <person name="Wiebenga A."/>
            <person name="Young D."/>
            <person name="Pisabarro A."/>
            <person name="Eastwood D.C."/>
            <person name="Martin F."/>
            <person name="Cullen D."/>
            <person name="Grigoriev I.V."/>
            <person name="Hibbett D.S."/>
        </authorList>
    </citation>
    <scope>NUCLEOTIDE SEQUENCE [LARGE SCALE GENOMIC DNA]</scope>
    <source>
        <strain evidence="4 5">MD-104</strain>
    </source>
</reference>
<proteinExistence type="inferred from homology"/>
<feature type="domain" description="Association with the SNF1 complex (ASC)" evidence="3">
    <location>
        <begin position="313"/>
        <end position="519"/>
    </location>
</feature>
<evidence type="ECO:0000256" key="1">
    <source>
        <dbReference type="ARBA" id="ARBA00010926"/>
    </source>
</evidence>
<name>A0A2H3JFC4_WOLCO</name>
<feature type="compositionally biased region" description="Low complexity" evidence="2">
    <location>
        <begin position="13"/>
        <end position="33"/>
    </location>
</feature>
<dbReference type="Gene3D" id="6.20.250.60">
    <property type="match status" value="1"/>
</dbReference>
<dbReference type="SMART" id="SM01010">
    <property type="entry name" value="AMPKBI"/>
    <property type="match status" value="1"/>
</dbReference>
<dbReference type="SUPFAM" id="SSF160219">
    <property type="entry name" value="AMPKBI-like"/>
    <property type="match status" value="1"/>
</dbReference>
<evidence type="ECO:0000256" key="2">
    <source>
        <dbReference type="SAM" id="MobiDB-lite"/>
    </source>
</evidence>
<dbReference type="InterPro" id="IPR014756">
    <property type="entry name" value="Ig_E-set"/>
</dbReference>
<dbReference type="STRING" id="742152.A0A2H3JFC4"/>
<feature type="compositionally biased region" description="Basic and acidic residues" evidence="2">
    <location>
        <begin position="392"/>
        <end position="411"/>
    </location>
</feature>
<keyword evidence="5" id="KW-1185">Reference proteome</keyword>
<dbReference type="GO" id="GO:0031588">
    <property type="term" value="C:nucleotide-activated protein kinase complex"/>
    <property type="evidence" value="ECO:0007669"/>
    <property type="project" value="TreeGrafter"/>
</dbReference>
<accession>A0A2H3JFC4</accession>
<dbReference type="InterPro" id="IPR037256">
    <property type="entry name" value="ASC_dom_sf"/>
</dbReference>
<dbReference type="Gene3D" id="2.60.40.10">
    <property type="entry name" value="Immunoglobulins"/>
    <property type="match status" value="1"/>
</dbReference>
<dbReference type="PANTHER" id="PTHR10343">
    <property type="entry name" value="5'-AMP-ACTIVATED PROTEIN KINASE , BETA SUBUNIT"/>
    <property type="match status" value="1"/>
</dbReference>
<protein>
    <submittedName>
        <fullName evidence="4">Carbohydrate-binding module family 48 protein</fullName>
    </submittedName>
</protein>
<dbReference type="SUPFAM" id="SSF81296">
    <property type="entry name" value="E set domains"/>
    <property type="match status" value="1"/>
</dbReference>
<feature type="compositionally biased region" description="Polar residues" evidence="2">
    <location>
        <begin position="1"/>
        <end position="12"/>
    </location>
</feature>
<dbReference type="Proteomes" id="UP000218811">
    <property type="component" value="Unassembled WGS sequence"/>
</dbReference>
<organism evidence="4 5">
    <name type="scientific">Wolfiporia cocos (strain MD-104)</name>
    <name type="common">Brown rot fungus</name>
    <dbReference type="NCBI Taxonomy" id="742152"/>
    <lineage>
        <taxon>Eukaryota</taxon>
        <taxon>Fungi</taxon>
        <taxon>Dikarya</taxon>
        <taxon>Basidiomycota</taxon>
        <taxon>Agaricomycotina</taxon>
        <taxon>Agaricomycetes</taxon>
        <taxon>Polyporales</taxon>
        <taxon>Phaeolaceae</taxon>
        <taxon>Wolfiporia</taxon>
    </lineage>
</organism>
<feature type="region of interest" description="Disordered" evidence="2">
    <location>
        <begin position="381"/>
        <end position="439"/>
    </location>
</feature>
<dbReference type="Pfam" id="PF16561">
    <property type="entry name" value="AMPK1_CBM"/>
    <property type="match status" value="1"/>
</dbReference>
<dbReference type="GO" id="GO:0005737">
    <property type="term" value="C:cytoplasm"/>
    <property type="evidence" value="ECO:0007669"/>
    <property type="project" value="TreeGrafter"/>
</dbReference>